<dbReference type="Proteomes" id="UP000018144">
    <property type="component" value="Unassembled WGS sequence"/>
</dbReference>
<organism evidence="2 3">
    <name type="scientific">Pyronema omphalodes (strain CBS 100304)</name>
    <name type="common">Pyronema confluens</name>
    <dbReference type="NCBI Taxonomy" id="1076935"/>
    <lineage>
        <taxon>Eukaryota</taxon>
        <taxon>Fungi</taxon>
        <taxon>Dikarya</taxon>
        <taxon>Ascomycota</taxon>
        <taxon>Pezizomycotina</taxon>
        <taxon>Pezizomycetes</taxon>
        <taxon>Pezizales</taxon>
        <taxon>Pyronemataceae</taxon>
        <taxon>Pyronema</taxon>
    </lineage>
</organism>
<evidence type="ECO:0000313" key="2">
    <source>
        <dbReference type="EMBL" id="CCX33679.1"/>
    </source>
</evidence>
<dbReference type="EMBL" id="HF936162">
    <property type="protein sequence ID" value="CCX33679.1"/>
    <property type="molecule type" value="Genomic_DNA"/>
</dbReference>
<proteinExistence type="predicted"/>
<reference evidence="2 3" key="1">
    <citation type="journal article" date="2013" name="PLoS Genet.">
        <title>The genome and development-dependent transcriptomes of Pyronema confluens: a window into fungal evolution.</title>
        <authorList>
            <person name="Traeger S."/>
            <person name="Altegoer F."/>
            <person name="Freitag M."/>
            <person name="Gabaldon T."/>
            <person name="Kempken F."/>
            <person name="Kumar A."/>
            <person name="Marcet-Houben M."/>
            <person name="Poggeler S."/>
            <person name="Stajich J.E."/>
            <person name="Nowrousian M."/>
        </authorList>
    </citation>
    <scope>NUCLEOTIDE SEQUENCE [LARGE SCALE GENOMIC DNA]</scope>
    <source>
        <strain evidence="3">CBS 100304</strain>
        <tissue evidence="2">Vegetative mycelium</tissue>
    </source>
</reference>
<protein>
    <submittedName>
        <fullName evidence="2">Uncharacterized protein</fullName>
    </submittedName>
</protein>
<name>U4LQ24_PYROM</name>
<sequence length="26" mass="2801">MSEASMEIDPRGLEETASSLASRECT</sequence>
<accession>U4LQ24</accession>
<evidence type="ECO:0000313" key="3">
    <source>
        <dbReference type="Proteomes" id="UP000018144"/>
    </source>
</evidence>
<evidence type="ECO:0000256" key="1">
    <source>
        <dbReference type="SAM" id="MobiDB-lite"/>
    </source>
</evidence>
<gene>
    <name evidence="2" type="ORF">PCON_01617</name>
</gene>
<keyword evidence="3" id="KW-1185">Reference proteome</keyword>
<feature type="region of interest" description="Disordered" evidence="1">
    <location>
        <begin position="1"/>
        <end position="26"/>
    </location>
</feature>
<feature type="compositionally biased region" description="Polar residues" evidence="1">
    <location>
        <begin position="16"/>
        <end position="26"/>
    </location>
</feature>
<dbReference type="AlphaFoldDB" id="U4LQ24"/>